<dbReference type="EMBL" id="VYGV01000006">
    <property type="protein sequence ID" value="NWF45256.1"/>
    <property type="molecule type" value="Genomic_DNA"/>
</dbReference>
<dbReference type="InterPro" id="IPR007497">
    <property type="entry name" value="SIMPL/DUF541"/>
</dbReference>
<reference evidence="1 2" key="1">
    <citation type="submission" date="2019-09" db="EMBL/GenBank/DDBJ databases">
        <title>Hydrogenophaga aromatica sp. nov., isolated from a para-xylene-degrading enrichment culture.</title>
        <authorList>
            <person name="Tancsics A."/>
            <person name="Banerjee S."/>
        </authorList>
    </citation>
    <scope>NUCLEOTIDE SEQUENCE [LARGE SCALE GENOMIC DNA]</scope>
    <source>
        <strain evidence="1 2">D2P1</strain>
    </source>
</reference>
<dbReference type="Pfam" id="PF04402">
    <property type="entry name" value="SIMPL"/>
    <property type="match status" value="1"/>
</dbReference>
<dbReference type="PANTHER" id="PTHR34387:SF1">
    <property type="entry name" value="PERIPLASMIC IMMUNOGENIC PROTEIN"/>
    <property type="match status" value="1"/>
</dbReference>
<evidence type="ECO:0000313" key="1">
    <source>
        <dbReference type="EMBL" id="NWF45256.1"/>
    </source>
</evidence>
<evidence type="ECO:0000313" key="2">
    <source>
        <dbReference type="Proteomes" id="UP000545507"/>
    </source>
</evidence>
<sequence length="252" mass="26719">MQKTFLKKNGAEISFVPARSLLVALACGGLLSAGWAQTPAVAHDPAHVVNLSASSFLEVEQDWLAMSLSTTREGNDATAVQSQLKQALDAALAVARPAAQPELLELRTGQFSLYPRYGTNGKINGWRGSAELWLEGRDFGRISSTAGKIQTLTMGDVGFSLSRKAQQRLESDVQGQAIERFKGKAAEVAKGFGFSGYTLREVSVSSADQGGGPVRPRMMAMEAKSSMADAPVPVEAGKSMVSVTVSGSIQLR</sequence>
<dbReference type="Proteomes" id="UP000545507">
    <property type="component" value="Unassembled WGS sequence"/>
</dbReference>
<name>A0A7Y8KXG0_9BURK</name>
<dbReference type="GO" id="GO:0006974">
    <property type="term" value="P:DNA damage response"/>
    <property type="evidence" value="ECO:0007669"/>
    <property type="project" value="TreeGrafter"/>
</dbReference>
<dbReference type="RefSeq" id="WP_177135030.1">
    <property type="nucleotide sequence ID" value="NZ_VYGV01000006.1"/>
</dbReference>
<dbReference type="InterPro" id="IPR052022">
    <property type="entry name" value="26kDa_periplasmic_antigen"/>
</dbReference>
<accession>A0A7Y8KXG0</accession>
<comment type="caution">
    <text evidence="1">The sequence shown here is derived from an EMBL/GenBank/DDBJ whole genome shotgun (WGS) entry which is preliminary data.</text>
</comment>
<organism evidence="1 2">
    <name type="scientific">Hydrogenophaga aromaticivorans</name>
    <dbReference type="NCBI Taxonomy" id="2610898"/>
    <lineage>
        <taxon>Bacteria</taxon>
        <taxon>Pseudomonadati</taxon>
        <taxon>Pseudomonadota</taxon>
        <taxon>Betaproteobacteria</taxon>
        <taxon>Burkholderiales</taxon>
        <taxon>Comamonadaceae</taxon>
        <taxon>Hydrogenophaga</taxon>
    </lineage>
</organism>
<dbReference type="AlphaFoldDB" id="A0A7Y8KXG0"/>
<protein>
    <submittedName>
        <fullName evidence="1">DUF541 domain-containing protein</fullName>
    </submittedName>
</protein>
<gene>
    <name evidence="1" type="ORF">F3K02_08320</name>
</gene>
<proteinExistence type="predicted"/>
<keyword evidence="2" id="KW-1185">Reference proteome</keyword>
<dbReference type="PANTHER" id="PTHR34387">
    <property type="entry name" value="SLR1258 PROTEIN"/>
    <property type="match status" value="1"/>
</dbReference>
<dbReference type="Gene3D" id="3.30.110.170">
    <property type="entry name" value="Protein of unknown function (DUF541), domain 1"/>
    <property type="match status" value="1"/>
</dbReference>
<dbReference type="Gene3D" id="3.30.70.2970">
    <property type="entry name" value="Protein of unknown function (DUF541), domain 2"/>
    <property type="match status" value="1"/>
</dbReference>